<protein>
    <submittedName>
        <fullName evidence="1">Uncharacterized protein</fullName>
    </submittedName>
</protein>
<dbReference type="Proteomes" id="UP001062846">
    <property type="component" value="Chromosome 9"/>
</dbReference>
<comment type="caution">
    <text evidence="1">The sequence shown here is derived from an EMBL/GenBank/DDBJ whole genome shotgun (WGS) entry which is preliminary data.</text>
</comment>
<proteinExistence type="predicted"/>
<name>A0ACC0MD72_RHOML</name>
<gene>
    <name evidence="1" type="ORF">RHMOL_Rhmol09G0087500</name>
</gene>
<evidence type="ECO:0000313" key="2">
    <source>
        <dbReference type="Proteomes" id="UP001062846"/>
    </source>
</evidence>
<reference evidence="1" key="1">
    <citation type="submission" date="2022-02" db="EMBL/GenBank/DDBJ databases">
        <title>Plant Genome Project.</title>
        <authorList>
            <person name="Zhang R.-G."/>
        </authorList>
    </citation>
    <scope>NUCLEOTIDE SEQUENCE</scope>
    <source>
        <strain evidence="1">AT1</strain>
    </source>
</reference>
<accession>A0ACC0MD72</accession>
<keyword evidence="2" id="KW-1185">Reference proteome</keyword>
<organism evidence="1 2">
    <name type="scientific">Rhododendron molle</name>
    <name type="common">Chinese azalea</name>
    <name type="synonym">Azalea mollis</name>
    <dbReference type="NCBI Taxonomy" id="49168"/>
    <lineage>
        <taxon>Eukaryota</taxon>
        <taxon>Viridiplantae</taxon>
        <taxon>Streptophyta</taxon>
        <taxon>Embryophyta</taxon>
        <taxon>Tracheophyta</taxon>
        <taxon>Spermatophyta</taxon>
        <taxon>Magnoliopsida</taxon>
        <taxon>eudicotyledons</taxon>
        <taxon>Gunneridae</taxon>
        <taxon>Pentapetalae</taxon>
        <taxon>asterids</taxon>
        <taxon>Ericales</taxon>
        <taxon>Ericaceae</taxon>
        <taxon>Ericoideae</taxon>
        <taxon>Rhodoreae</taxon>
        <taxon>Rhododendron</taxon>
    </lineage>
</organism>
<sequence length="136" mass="14686">MISIRCWRGGCGPHGWDLLSSLCAQVRPATVRSSQSGEGLSVRRVGLLLLLVMIVAAKDLGLAVSVVVLVSLDPDCFDSHFCRPDPTANLYIWERLAQLNGEAIFSVFCTVMMAGVVSVWGLVWVSRPRFGPGLGV</sequence>
<dbReference type="EMBL" id="CM046396">
    <property type="protein sequence ID" value="KAI8538243.1"/>
    <property type="molecule type" value="Genomic_DNA"/>
</dbReference>
<evidence type="ECO:0000313" key="1">
    <source>
        <dbReference type="EMBL" id="KAI8538243.1"/>
    </source>
</evidence>